<accession>A0ABW7I0D8</accession>
<proteinExistence type="predicted"/>
<dbReference type="InterPro" id="IPR031634">
    <property type="entry name" value="PknG_rubred"/>
</dbReference>
<dbReference type="EMBL" id="JBIHMK010000152">
    <property type="protein sequence ID" value="MFH0251624.1"/>
    <property type="molecule type" value="Genomic_DNA"/>
</dbReference>
<keyword evidence="6" id="KW-0067">ATP-binding</keyword>
<evidence type="ECO:0000256" key="6">
    <source>
        <dbReference type="ARBA" id="ARBA00022840"/>
    </source>
</evidence>
<comment type="catalytic activity">
    <reaction evidence="8">
        <text>L-seryl-[protein] + ATP = O-phospho-L-seryl-[protein] + ADP + H(+)</text>
        <dbReference type="Rhea" id="RHEA:17989"/>
        <dbReference type="Rhea" id="RHEA-COMP:9863"/>
        <dbReference type="Rhea" id="RHEA-COMP:11604"/>
        <dbReference type="ChEBI" id="CHEBI:15378"/>
        <dbReference type="ChEBI" id="CHEBI:29999"/>
        <dbReference type="ChEBI" id="CHEBI:30616"/>
        <dbReference type="ChEBI" id="CHEBI:83421"/>
        <dbReference type="ChEBI" id="CHEBI:456216"/>
        <dbReference type="EC" id="2.7.11.1"/>
    </reaction>
</comment>
<dbReference type="RefSeq" id="WP_394631357.1">
    <property type="nucleotide sequence ID" value="NZ_JBIHMK010000152.1"/>
</dbReference>
<dbReference type="SMART" id="SM00220">
    <property type="entry name" value="S_TKc"/>
    <property type="match status" value="1"/>
</dbReference>
<comment type="catalytic activity">
    <reaction evidence="7">
        <text>L-threonyl-[protein] + ATP = O-phospho-L-threonyl-[protein] + ADP + H(+)</text>
        <dbReference type="Rhea" id="RHEA:46608"/>
        <dbReference type="Rhea" id="RHEA-COMP:11060"/>
        <dbReference type="Rhea" id="RHEA-COMP:11605"/>
        <dbReference type="ChEBI" id="CHEBI:15378"/>
        <dbReference type="ChEBI" id="CHEBI:30013"/>
        <dbReference type="ChEBI" id="CHEBI:30616"/>
        <dbReference type="ChEBI" id="CHEBI:61977"/>
        <dbReference type="ChEBI" id="CHEBI:456216"/>
        <dbReference type="EC" id="2.7.11.1"/>
    </reaction>
</comment>
<evidence type="ECO:0000259" key="10">
    <source>
        <dbReference type="PROSITE" id="PS50011"/>
    </source>
</evidence>
<name>A0ABW7I0D8_9ACTN</name>
<dbReference type="Gene3D" id="3.30.200.20">
    <property type="entry name" value="Phosphorylase Kinase, domain 1"/>
    <property type="match status" value="1"/>
</dbReference>
<evidence type="ECO:0000256" key="7">
    <source>
        <dbReference type="ARBA" id="ARBA00047899"/>
    </source>
</evidence>
<keyword evidence="3" id="KW-0808">Transferase</keyword>
<sequence>TDRPASRHGCAHGTGHGGPAGERRRLLALPPLPPPGDPASLVLTDPVPPLDGRPCGKCGNPVGRPYRGMPARHEGYCPRCGTRYSLRPQLAEGELLDGGRYEVRGPLAHGGLGWVYLAADTRLRDRPIVLKGVLNPHDDEARESMLEERDQMIAVGHESIVRILDYVHHRPGDGGIDADYIVMEYVGGKSLQEILDETARGLRPLGPDEPLTLEHVARYGCQILDALAALHEQGLVHCDIKPANVIHRGTRVVLIDLGGARRPDGSARRAPVITPDYAAPEVRAGGGPTVAHDLHTVGRTLEELAGAAADGAPGAPGAGLGHVSFHRLVERATDRDPARRFSSAAEMSGQLEGVLRELLSLRTGRPHNRPSDVFEPTPTLLDAGLGTVPGLENWLGRRARDYRRTVTAPALGPGRPTPSAVAAGLPAPLPRPDDPAAAQLRMPEPLGPRAVVRQLERFLGGDGPGTSAEVRLRLCRAHLAAREALPPEHTRDRGRELDGARRHLREAEAALGAAPDERPAPDWRIAWHRGLLHLAGGEVECAEGHFAEVYGALPGEYAPKLALGYCAEHRGEPERAERFYHAVWRRNPQQGSAAFGLARVHLARGDRERATEVLDGVTPTSRHYDAARIAAVRIRAARLAPGPGGRPGGLPDWRGLAAVREELPALELDGGAGVGPERTRLTAEIREWALDWIQRVAGGVREAGGAGGTGGGADGAGGGWAEDRARLAELTGELFGGGPGRPPTERGLRTLLSWSFHDMARLPGTTPDQHEHLEDCSNAVFPRTWFVRPSGRADHRTSREPAR</sequence>
<dbReference type="CDD" id="cd14014">
    <property type="entry name" value="STKc_PknB_like"/>
    <property type="match status" value="1"/>
</dbReference>
<evidence type="ECO:0000256" key="9">
    <source>
        <dbReference type="SAM" id="MobiDB-lite"/>
    </source>
</evidence>
<dbReference type="EC" id="2.7.11.1" evidence="1"/>
<feature type="non-terminal residue" evidence="11">
    <location>
        <position position="1"/>
    </location>
</feature>
<dbReference type="PROSITE" id="PS50011">
    <property type="entry name" value="PROTEIN_KINASE_DOM"/>
    <property type="match status" value="1"/>
</dbReference>
<evidence type="ECO:0000256" key="5">
    <source>
        <dbReference type="ARBA" id="ARBA00022777"/>
    </source>
</evidence>
<protein>
    <recommendedName>
        <fullName evidence="1">non-specific serine/threonine protein kinase</fullName>
        <ecNumber evidence="1">2.7.11.1</ecNumber>
    </recommendedName>
</protein>
<gene>
    <name evidence="11" type="ORF">ACG5V6_25840</name>
</gene>
<evidence type="ECO:0000256" key="1">
    <source>
        <dbReference type="ARBA" id="ARBA00012513"/>
    </source>
</evidence>
<dbReference type="Pfam" id="PF16919">
    <property type="entry name" value="PknG_rubred"/>
    <property type="match status" value="1"/>
</dbReference>
<keyword evidence="5" id="KW-0418">Kinase</keyword>
<dbReference type="PANTHER" id="PTHR24363">
    <property type="entry name" value="SERINE/THREONINE PROTEIN KINASE"/>
    <property type="match status" value="1"/>
</dbReference>
<dbReference type="InterPro" id="IPR011009">
    <property type="entry name" value="Kinase-like_dom_sf"/>
</dbReference>
<dbReference type="SUPFAM" id="SSF48452">
    <property type="entry name" value="TPR-like"/>
    <property type="match status" value="1"/>
</dbReference>
<dbReference type="InterPro" id="IPR000719">
    <property type="entry name" value="Prot_kinase_dom"/>
</dbReference>
<dbReference type="InterPro" id="IPR031636">
    <property type="entry name" value="PknG_TPR"/>
</dbReference>
<dbReference type="Gene3D" id="1.10.510.10">
    <property type="entry name" value="Transferase(Phosphotransferase) domain 1"/>
    <property type="match status" value="1"/>
</dbReference>
<dbReference type="Gene3D" id="1.25.40.10">
    <property type="entry name" value="Tetratricopeptide repeat domain"/>
    <property type="match status" value="1"/>
</dbReference>
<evidence type="ECO:0000313" key="11">
    <source>
        <dbReference type="EMBL" id="MFH0251624.1"/>
    </source>
</evidence>
<dbReference type="PANTHER" id="PTHR24363:SF0">
    <property type="entry name" value="SERINE_THREONINE KINASE LIKE DOMAIN CONTAINING 1"/>
    <property type="match status" value="1"/>
</dbReference>
<dbReference type="Pfam" id="PF00069">
    <property type="entry name" value="Pkinase"/>
    <property type="match status" value="1"/>
</dbReference>
<evidence type="ECO:0000313" key="12">
    <source>
        <dbReference type="Proteomes" id="UP001607069"/>
    </source>
</evidence>
<evidence type="ECO:0000256" key="3">
    <source>
        <dbReference type="ARBA" id="ARBA00022679"/>
    </source>
</evidence>
<dbReference type="InterPro" id="IPR011990">
    <property type="entry name" value="TPR-like_helical_dom_sf"/>
</dbReference>
<reference evidence="11 12" key="1">
    <citation type="submission" date="2024-10" db="EMBL/GenBank/DDBJ databases">
        <authorList>
            <person name="Cho J.-C."/>
        </authorList>
    </citation>
    <scope>NUCLEOTIDE SEQUENCE [LARGE SCALE GENOMIC DNA]</scope>
    <source>
        <strain evidence="11 12">KCTC29696</strain>
    </source>
</reference>
<evidence type="ECO:0000256" key="2">
    <source>
        <dbReference type="ARBA" id="ARBA00022527"/>
    </source>
</evidence>
<dbReference type="SUPFAM" id="SSF56112">
    <property type="entry name" value="Protein kinase-like (PK-like)"/>
    <property type="match status" value="1"/>
</dbReference>
<feature type="domain" description="Protein kinase" evidence="10">
    <location>
        <begin position="101"/>
        <end position="380"/>
    </location>
</feature>
<comment type="caution">
    <text evidence="11">The sequence shown here is derived from an EMBL/GenBank/DDBJ whole genome shotgun (WGS) entry which is preliminary data.</text>
</comment>
<organism evidence="11 12">
    <name type="scientific">Streptomyces chitinivorans</name>
    <dbReference type="NCBI Taxonomy" id="1257027"/>
    <lineage>
        <taxon>Bacteria</taxon>
        <taxon>Bacillati</taxon>
        <taxon>Actinomycetota</taxon>
        <taxon>Actinomycetes</taxon>
        <taxon>Kitasatosporales</taxon>
        <taxon>Streptomycetaceae</taxon>
        <taxon>Streptomyces</taxon>
    </lineage>
</organism>
<dbReference type="Pfam" id="PF16918">
    <property type="entry name" value="PknG_TPR"/>
    <property type="match status" value="1"/>
</dbReference>
<keyword evidence="4" id="KW-0547">Nucleotide-binding</keyword>
<dbReference type="Proteomes" id="UP001607069">
    <property type="component" value="Unassembled WGS sequence"/>
</dbReference>
<feature type="region of interest" description="Disordered" evidence="9">
    <location>
        <begin position="1"/>
        <end position="39"/>
    </location>
</feature>
<evidence type="ECO:0000256" key="4">
    <source>
        <dbReference type="ARBA" id="ARBA00022741"/>
    </source>
</evidence>
<keyword evidence="12" id="KW-1185">Reference proteome</keyword>
<evidence type="ECO:0000256" key="8">
    <source>
        <dbReference type="ARBA" id="ARBA00048679"/>
    </source>
</evidence>
<keyword evidence="2" id="KW-0723">Serine/threonine-protein kinase</keyword>